<dbReference type="CDD" id="cd00082">
    <property type="entry name" value="HisKA"/>
    <property type="match status" value="1"/>
</dbReference>
<reference evidence="10 11" key="1">
    <citation type="submission" date="2017-06" db="EMBL/GenBank/DDBJ databases">
        <authorList>
            <person name="Kim H.J."/>
            <person name="Triplett B.A."/>
        </authorList>
    </citation>
    <scope>NUCLEOTIDE SEQUENCE [LARGE SCALE GENOMIC DNA]</scope>
    <source>
        <strain evidence="10 11">DSM 18704</strain>
    </source>
</reference>
<dbReference type="GO" id="GO:0000155">
    <property type="term" value="F:phosphorelay sensor kinase activity"/>
    <property type="evidence" value="ECO:0007669"/>
    <property type="project" value="InterPro"/>
</dbReference>
<keyword evidence="5 10" id="KW-0418">Kinase</keyword>
<gene>
    <name evidence="10" type="ORF">SAMN05421770_105171</name>
</gene>
<dbReference type="Proteomes" id="UP000198356">
    <property type="component" value="Unassembled WGS sequence"/>
</dbReference>
<evidence type="ECO:0000256" key="7">
    <source>
        <dbReference type="SAM" id="Coils"/>
    </source>
</evidence>
<dbReference type="InterPro" id="IPR004358">
    <property type="entry name" value="Sig_transdc_His_kin-like_C"/>
</dbReference>
<dbReference type="Gene3D" id="3.30.565.10">
    <property type="entry name" value="Histidine kinase-like ATPase, C-terminal domain"/>
    <property type="match status" value="2"/>
</dbReference>
<keyword evidence="4" id="KW-0808">Transferase</keyword>
<dbReference type="PROSITE" id="PS50109">
    <property type="entry name" value="HIS_KIN"/>
    <property type="match status" value="1"/>
</dbReference>
<dbReference type="Gene3D" id="3.40.50.2300">
    <property type="match status" value="1"/>
</dbReference>
<evidence type="ECO:0000256" key="5">
    <source>
        <dbReference type="ARBA" id="ARBA00022777"/>
    </source>
</evidence>
<feature type="coiled-coil region" evidence="7">
    <location>
        <begin position="183"/>
        <end position="217"/>
    </location>
</feature>
<dbReference type="SUPFAM" id="SSF52172">
    <property type="entry name" value="CheY-like"/>
    <property type="match status" value="1"/>
</dbReference>
<dbReference type="SUPFAM" id="SSF55874">
    <property type="entry name" value="ATPase domain of HSP90 chaperone/DNA topoisomerase II/histidine kinase"/>
    <property type="match status" value="2"/>
</dbReference>
<keyword evidence="3 6" id="KW-0597">Phosphoprotein</keyword>
<dbReference type="SMART" id="SM00388">
    <property type="entry name" value="HisKA"/>
    <property type="match status" value="1"/>
</dbReference>
<dbReference type="InterPro" id="IPR036097">
    <property type="entry name" value="HisK_dim/P_sf"/>
</dbReference>
<dbReference type="InterPro" id="IPR005467">
    <property type="entry name" value="His_kinase_dom"/>
</dbReference>
<keyword evidence="11" id="KW-1185">Reference proteome</keyword>
<feature type="domain" description="Response regulatory" evidence="9">
    <location>
        <begin position="481"/>
        <end position="598"/>
    </location>
</feature>
<evidence type="ECO:0000256" key="1">
    <source>
        <dbReference type="ARBA" id="ARBA00000085"/>
    </source>
</evidence>
<dbReference type="InterPro" id="IPR003661">
    <property type="entry name" value="HisK_dim/P_dom"/>
</dbReference>
<dbReference type="GO" id="GO:0009927">
    <property type="term" value="F:histidine phosphotransfer kinase activity"/>
    <property type="evidence" value="ECO:0007669"/>
    <property type="project" value="TreeGrafter"/>
</dbReference>
<evidence type="ECO:0000259" key="9">
    <source>
        <dbReference type="PROSITE" id="PS50110"/>
    </source>
</evidence>
<dbReference type="Pfam" id="PF02518">
    <property type="entry name" value="HATPase_c"/>
    <property type="match status" value="1"/>
</dbReference>
<dbReference type="Pfam" id="PF13581">
    <property type="entry name" value="HATPase_c_2"/>
    <property type="match status" value="1"/>
</dbReference>
<dbReference type="InterPro" id="IPR003594">
    <property type="entry name" value="HATPase_dom"/>
</dbReference>
<name>A0A239KSE0_9BACT</name>
<dbReference type="Gene3D" id="1.10.287.130">
    <property type="match status" value="1"/>
</dbReference>
<evidence type="ECO:0000256" key="2">
    <source>
        <dbReference type="ARBA" id="ARBA00012438"/>
    </source>
</evidence>
<organism evidence="10 11">
    <name type="scientific">Granulicella rosea</name>
    <dbReference type="NCBI Taxonomy" id="474952"/>
    <lineage>
        <taxon>Bacteria</taxon>
        <taxon>Pseudomonadati</taxon>
        <taxon>Acidobacteriota</taxon>
        <taxon>Terriglobia</taxon>
        <taxon>Terriglobales</taxon>
        <taxon>Acidobacteriaceae</taxon>
        <taxon>Granulicella</taxon>
    </lineage>
</organism>
<evidence type="ECO:0000313" key="11">
    <source>
        <dbReference type="Proteomes" id="UP000198356"/>
    </source>
</evidence>
<sequence length="624" mass="67498">MAKSSIAKTAASRSLLTVQMTQETDFLVARQRAKQIAAILGFDLQDQTRIATAVSEIARNAFEYAGGGRAEYFLDPEEQSQRPSLRIVIADKGSGIPHLDSIWGGTYKSTTGMGMGLVGARRLLDDFDLTTGATGTTAVLIKRLPRHAPAPPAISKIAAELAQSASGSVVGLSDQNRELMTLLGDLRTREIELQTLNEELEETNRGVLVLYAELEDKAQAVQAASEMKTRFLSGVTHELRTPLNSIVSLSRLLLAHTDGDLNAEQDKQVQFILRSAQNLSEMVNDLLDVAKIEAGKTSIKLTVFTVADIFAGLRGMFRPLALNENVKLHFEIPVRPMMLRSDEGKIAQILRNFVSNALKFTERGTVTVTAEEIPPPAGAPLSGNMGCVVFSVADTGIGIAPEHTEMVMQEWGQVDSPSHHRQKGSGLGLPLSRSLAELLGGHVDFTSQVGVGSTFRLILPALVSASSSETSASESAAPLPHILMVDDDEVSRYLLRRTLSGYTTAEIHEAATGQAALEAIRNNPPSLLFLDLVMPGMSGTEVARQLRAQPQTRDLPIVLHTSMTLSEEERRAFEALGLTILSKRATALNAGGDIQIEQDELNAQLERALLQVGLCNMHHRRPQG</sequence>
<dbReference type="AlphaFoldDB" id="A0A239KSE0"/>
<dbReference type="OrthoDB" id="9804263at2"/>
<feature type="domain" description="Histidine kinase" evidence="8">
    <location>
        <begin position="234"/>
        <end position="463"/>
    </location>
</feature>
<dbReference type="RefSeq" id="WP_089409245.1">
    <property type="nucleotide sequence ID" value="NZ_FZOU01000005.1"/>
</dbReference>
<keyword evidence="7" id="KW-0175">Coiled coil</keyword>
<evidence type="ECO:0000259" key="8">
    <source>
        <dbReference type="PROSITE" id="PS50109"/>
    </source>
</evidence>
<dbReference type="EC" id="2.7.13.3" evidence="2"/>
<dbReference type="InterPro" id="IPR011006">
    <property type="entry name" value="CheY-like_superfamily"/>
</dbReference>
<dbReference type="PRINTS" id="PR00344">
    <property type="entry name" value="BCTRLSENSOR"/>
</dbReference>
<feature type="modified residue" description="4-aspartylphosphate" evidence="6">
    <location>
        <position position="531"/>
    </location>
</feature>
<dbReference type="PROSITE" id="PS50110">
    <property type="entry name" value="RESPONSE_REGULATORY"/>
    <property type="match status" value="1"/>
</dbReference>
<dbReference type="PANTHER" id="PTHR43047">
    <property type="entry name" value="TWO-COMPONENT HISTIDINE PROTEIN KINASE"/>
    <property type="match status" value="1"/>
</dbReference>
<comment type="catalytic activity">
    <reaction evidence="1">
        <text>ATP + protein L-histidine = ADP + protein N-phospho-L-histidine.</text>
        <dbReference type="EC" id="2.7.13.3"/>
    </reaction>
</comment>
<dbReference type="InterPro" id="IPR036890">
    <property type="entry name" value="HATPase_C_sf"/>
</dbReference>
<dbReference type="EMBL" id="FZOU01000005">
    <property type="protein sequence ID" value="SNT20975.1"/>
    <property type="molecule type" value="Genomic_DNA"/>
</dbReference>
<dbReference type="SMART" id="SM00448">
    <property type="entry name" value="REC"/>
    <property type="match status" value="1"/>
</dbReference>
<accession>A0A239KSE0</accession>
<dbReference type="Pfam" id="PF00512">
    <property type="entry name" value="HisKA"/>
    <property type="match status" value="1"/>
</dbReference>
<dbReference type="InterPro" id="IPR001789">
    <property type="entry name" value="Sig_transdc_resp-reg_receiver"/>
</dbReference>
<evidence type="ECO:0000313" key="10">
    <source>
        <dbReference type="EMBL" id="SNT20975.1"/>
    </source>
</evidence>
<evidence type="ECO:0000256" key="6">
    <source>
        <dbReference type="PROSITE-ProRule" id="PRU00169"/>
    </source>
</evidence>
<dbReference type="GO" id="GO:0005886">
    <property type="term" value="C:plasma membrane"/>
    <property type="evidence" value="ECO:0007669"/>
    <property type="project" value="TreeGrafter"/>
</dbReference>
<proteinExistence type="predicted"/>
<dbReference type="SUPFAM" id="SSF47384">
    <property type="entry name" value="Homodimeric domain of signal transducing histidine kinase"/>
    <property type="match status" value="1"/>
</dbReference>
<dbReference type="PANTHER" id="PTHR43047:SF63">
    <property type="entry name" value="HISTIDINE KINASE"/>
    <property type="match status" value="1"/>
</dbReference>
<protein>
    <recommendedName>
        <fullName evidence="2">histidine kinase</fullName>
        <ecNumber evidence="2">2.7.13.3</ecNumber>
    </recommendedName>
</protein>
<evidence type="ECO:0000256" key="4">
    <source>
        <dbReference type="ARBA" id="ARBA00022679"/>
    </source>
</evidence>
<dbReference type="SMART" id="SM00387">
    <property type="entry name" value="HATPase_c"/>
    <property type="match status" value="2"/>
</dbReference>
<dbReference type="Pfam" id="PF00072">
    <property type="entry name" value="Response_reg"/>
    <property type="match status" value="1"/>
</dbReference>
<evidence type="ECO:0000256" key="3">
    <source>
        <dbReference type="ARBA" id="ARBA00022553"/>
    </source>
</evidence>